<comment type="caution">
    <text evidence="6">The sequence shown here is derived from an EMBL/GenBank/DDBJ whole genome shotgun (WGS) entry which is preliminary data.</text>
</comment>
<evidence type="ECO:0000313" key="7">
    <source>
        <dbReference type="Proteomes" id="UP000037747"/>
    </source>
</evidence>
<keyword evidence="1" id="KW-0808">Transferase</keyword>
<dbReference type="AlphaFoldDB" id="A0A0N0UBD8"/>
<evidence type="ECO:0000256" key="3">
    <source>
        <dbReference type="ARBA" id="ARBA00022777"/>
    </source>
</evidence>
<dbReference type="PROSITE" id="PS00583">
    <property type="entry name" value="PFKB_KINASES_1"/>
    <property type="match status" value="1"/>
</dbReference>
<keyword evidence="2" id="KW-0547">Nucleotide-binding</keyword>
<dbReference type="InterPro" id="IPR002173">
    <property type="entry name" value="Carboh/pur_kinase_PfkB_CS"/>
</dbReference>
<reference evidence="6 7" key="1">
    <citation type="submission" date="2015-08" db="EMBL/GenBank/DDBJ databases">
        <title>Genomes of Isolates from Cabo Rojo, PR.</title>
        <authorList>
            <person name="Sanchez-Nieves R.L."/>
            <person name="Montalvo-Rodriguez R."/>
        </authorList>
    </citation>
    <scope>NUCLEOTIDE SEQUENCE [LARGE SCALE GENOMIC DNA]</scope>
    <source>
        <strain evidence="6 7">5</strain>
    </source>
</reference>
<dbReference type="GO" id="GO:0005524">
    <property type="term" value="F:ATP binding"/>
    <property type="evidence" value="ECO:0007669"/>
    <property type="project" value="UniProtKB-KW"/>
</dbReference>
<dbReference type="InterPro" id="IPR011611">
    <property type="entry name" value="PfkB_dom"/>
</dbReference>
<keyword evidence="7" id="KW-1185">Reference proteome</keyword>
<dbReference type="SUPFAM" id="SSF53613">
    <property type="entry name" value="Ribokinase-like"/>
    <property type="match status" value="1"/>
</dbReference>
<protein>
    <recommendedName>
        <fullName evidence="5">Carbohydrate kinase PfkB domain-containing protein</fullName>
    </recommendedName>
</protein>
<dbReference type="Pfam" id="PF00294">
    <property type="entry name" value="PfkB"/>
    <property type="match status" value="1"/>
</dbReference>
<evidence type="ECO:0000256" key="1">
    <source>
        <dbReference type="ARBA" id="ARBA00022679"/>
    </source>
</evidence>
<keyword evidence="4" id="KW-0067">ATP-binding</keyword>
<dbReference type="Gene3D" id="3.40.1190.20">
    <property type="match status" value="1"/>
</dbReference>
<dbReference type="InterPro" id="IPR029056">
    <property type="entry name" value="Ribokinase-like"/>
</dbReference>
<accession>A0A0N0UBD8</accession>
<dbReference type="InterPro" id="IPR023314">
    <property type="entry name" value="Myo_inos_IolC-like_sf"/>
</dbReference>
<evidence type="ECO:0000256" key="2">
    <source>
        <dbReference type="ARBA" id="ARBA00022741"/>
    </source>
</evidence>
<evidence type="ECO:0000259" key="5">
    <source>
        <dbReference type="Pfam" id="PF00294"/>
    </source>
</evidence>
<evidence type="ECO:0000313" key="6">
    <source>
        <dbReference type="EMBL" id="KOX98010.1"/>
    </source>
</evidence>
<dbReference type="GO" id="GO:0016301">
    <property type="term" value="F:kinase activity"/>
    <property type="evidence" value="ECO:0007669"/>
    <property type="project" value="UniProtKB-KW"/>
</dbReference>
<dbReference type="Gene3D" id="2.20.150.10">
    <property type="entry name" value="putative 5-dehydro-2- deoxygluconokinase"/>
    <property type="match status" value="1"/>
</dbReference>
<sequence>MDGGRLRRRRGARRLRAEAEETLREVDGDARRPGGAPANVAVDLARLGSPPAFRTGLGDDAFGELLAERK</sequence>
<dbReference type="PATRIC" id="fig|1705389.3.peg.1040"/>
<dbReference type="STRING" id="1765655.AMR74_03660"/>
<dbReference type="Proteomes" id="UP000037747">
    <property type="component" value="Unassembled WGS sequence"/>
</dbReference>
<feature type="domain" description="Carbohydrate kinase PfkB" evidence="5">
    <location>
        <begin position="20"/>
        <end position="68"/>
    </location>
</feature>
<gene>
    <name evidence="6" type="ORF">AMR74_03660</name>
</gene>
<dbReference type="EMBL" id="LIST01000001">
    <property type="protein sequence ID" value="KOX98010.1"/>
    <property type="molecule type" value="Genomic_DNA"/>
</dbReference>
<organism evidence="6 7">
    <name type="scientific">Halorubrum tropicale</name>
    <dbReference type="NCBI Taxonomy" id="1765655"/>
    <lineage>
        <taxon>Archaea</taxon>
        <taxon>Methanobacteriati</taxon>
        <taxon>Methanobacteriota</taxon>
        <taxon>Stenosarchaea group</taxon>
        <taxon>Halobacteria</taxon>
        <taxon>Halobacteriales</taxon>
        <taxon>Haloferacaceae</taxon>
        <taxon>Halorubrum</taxon>
    </lineage>
</organism>
<evidence type="ECO:0000256" key="4">
    <source>
        <dbReference type="ARBA" id="ARBA00022840"/>
    </source>
</evidence>
<keyword evidence="3" id="KW-0418">Kinase</keyword>
<proteinExistence type="predicted"/>
<name>A0A0N0UBD8_9EURY</name>